<protein>
    <recommendedName>
        <fullName evidence="2">Aminoglycoside phosphotransferase domain-containing protein</fullName>
    </recommendedName>
</protein>
<dbReference type="Pfam" id="PF01636">
    <property type="entry name" value="APH"/>
    <property type="match status" value="1"/>
</dbReference>
<evidence type="ECO:0000313" key="4">
    <source>
        <dbReference type="Proteomes" id="UP000031575"/>
    </source>
</evidence>
<gene>
    <name evidence="3" type="ORF">SPBR_01701</name>
</gene>
<feature type="compositionally biased region" description="Acidic residues" evidence="1">
    <location>
        <begin position="134"/>
        <end position="151"/>
    </location>
</feature>
<keyword evidence="4" id="KW-1185">Reference proteome</keyword>
<dbReference type="InterPro" id="IPR011009">
    <property type="entry name" value="Kinase-like_dom_sf"/>
</dbReference>
<dbReference type="InterPro" id="IPR051678">
    <property type="entry name" value="AGP_Transferase"/>
</dbReference>
<dbReference type="Gene3D" id="3.90.1200.10">
    <property type="match status" value="1"/>
</dbReference>
<name>A0A0C2IWP5_9PEZI</name>
<dbReference type="RefSeq" id="XP_040619160.1">
    <property type="nucleotide sequence ID" value="XM_040760011.1"/>
</dbReference>
<proteinExistence type="predicted"/>
<feature type="region of interest" description="Disordered" evidence="1">
    <location>
        <begin position="53"/>
        <end position="81"/>
    </location>
</feature>
<dbReference type="HOGENOM" id="CLU_021768_10_2_1"/>
<dbReference type="InterPro" id="IPR002575">
    <property type="entry name" value="Aminoglycoside_PTrfase"/>
</dbReference>
<dbReference type="OrthoDB" id="3250044at2759"/>
<feature type="compositionally biased region" description="Basic and acidic residues" evidence="1">
    <location>
        <begin position="120"/>
        <end position="133"/>
    </location>
</feature>
<dbReference type="GeneID" id="63674932"/>
<evidence type="ECO:0000313" key="3">
    <source>
        <dbReference type="EMBL" id="KIH91150.1"/>
    </source>
</evidence>
<reference evidence="3 4" key="1">
    <citation type="journal article" date="2014" name="BMC Genomics">
        <title>Comparative genomics of the major fungal agents of human and animal Sporotrichosis: Sporothrix schenckii and Sporothrix brasiliensis.</title>
        <authorList>
            <person name="Teixeira M.M."/>
            <person name="de Almeida L.G."/>
            <person name="Kubitschek-Barreira P."/>
            <person name="Alves F.L."/>
            <person name="Kioshima E.S."/>
            <person name="Abadio A.K."/>
            <person name="Fernandes L."/>
            <person name="Derengowski L.S."/>
            <person name="Ferreira K.S."/>
            <person name="Souza R.C."/>
            <person name="Ruiz J.C."/>
            <person name="de Andrade N.C."/>
            <person name="Paes H.C."/>
            <person name="Nicola A.M."/>
            <person name="Albuquerque P."/>
            <person name="Gerber A.L."/>
            <person name="Martins V.P."/>
            <person name="Peconick L.D."/>
            <person name="Neto A.V."/>
            <person name="Chaucanez C.B."/>
            <person name="Silva P.A."/>
            <person name="Cunha O.L."/>
            <person name="de Oliveira F.F."/>
            <person name="dos Santos T.C."/>
            <person name="Barros A.L."/>
            <person name="Soares M.A."/>
            <person name="de Oliveira L.M."/>
            <person name="Marini M.M."/>
            <person name="Villalobos-Duno H."/>
            <person name="Cunha M.M."/>
            <person name="de Hoog S."/>
            <person name="da Silveira J.F."/>
            <person name="Henrissat B."/>
            <person name="Nino-Vega G.A."/>
            <person name="Cisalpino P.S."/>
            <person name="Mora-Montes H.M."/>
            <person name="Almeida S.R."/>
            <person name="Stajich J.E."/>
            <person name="Lopes-Bezerra L.M."/>
            <person name="Vasconcelos A.T."/>
            <person name="Felipe M.S."/>
        </authorList>
    </citation>
    <scope>NUCLEOTIDE SEQUENCE [LARGE SCALE GENOMIC DNA]</scope>
    <source>
        <strain evidence="3 4">5110</strain>
    </source>
</reference>
<feature type="domain" description="Aminoglycoside phosphotransferase" evidence="2">
    <location>
        <begin position="200"/>
        <end position="394"/>
    </location>
</feature>
<dbReference type="PANTHER" id="PTHR21310">
    <property type="entry name" value="AMINOGLYCOSIDE PHOSPHOTRANSFERASE-RELATED-RELATED"/>
    <property type="match status" value="1"/>
</dbReference>
<dbReference type="PANTHER" id="PTHR21310:SF15">
    <property type="entry name" value="AMINOGLYCOSIDE PHOSPHOTRANSFERASE DOMAIN-CONTAINING PROTEIN"/>
    <property type="match status" value="1"/>
</dbReference>
<evidence type="ECO:0000259" key="2">
    <source>
        <dbReference type="Pfam" id="PF01636"/>
    </source>
</evidence>
<dbReference type="EMBL" id="AWTV01000007">
    <property type="protein sequence ID" value="KIH91150.1"/>
    <property type="molecule type" value="Genomic_DNA"/>
</dbReference>
<dbReference type="Proteomes" id="UP000031575">
    <property type="component" value="Unassembled WGS sequence"/>
</dbReference>
<feature type="region of interest" description="Disordered" evidence="1">
    <location>
        <begin position="107"/>
        <end position="154"/>
    </location>
</feature>
<comment type="caution">
    <text evidence="3">The sequence shown here is derived from an EMBL/GenBank/DDBJ whole genome shotgun (WGS) entry which is preliminary data.</text>
</comment>
<dbReference type="AlphaFoldDB" id="A0A0C2IWP5"/>
<organism evidence="3 4">
    <name type="scientific">Sporothrix brasiliensis 5110</name>
    <dbReference type="NCBI Taxonomy" id="1398154"/>
    <lineage>
        <taxon>Eukaryota</taxon>
        <taxon>Fungi</taxon>
        <taxon>Dikarya</taxon>
        <taxon>Ascomycota</taxon>
        <taxon>Pezizomycotina</taxon>
        <taxon>Sordariomycetes</taxon>
        <taxon>Sordariomycetidae</taxon>
        <taxon>Ophiostomatales</taxon>
        <taxon>Ophiostomataceae</taxon>
        <taxon>Sporothrix</taxon>
    </lineage>
</organism>
<dbReference type="SUPFAM" id="SSF56112">
    <property type="entry name" value="Protein kinase-like (PK-like)"/>
    <property type="match status" value="1"/>
</dbReference>
<evidence type="ECO:0000256" key="1">
    <source>
        <dbReference type="SAM" id="MobiDB-lite"/>
    </source>
</evidence>
<dbReference type="VEuPathDB" id="FungiDB:SPBR_01701"/>
<accession>A0A0C2IWP5</accession>
<sequence length="441" mass="49312">MPQLKPIEEESPERKATRAIINREIVEELQKIIAEDPSANLDNVYSAVSLQVKRRHPPRWAELLQERKRPKPPPRPAFPSQFVDADDKFVVLRPLSDSVKALILEESHGNGDEGNDSDLDDSHGDGVGERQDGGDGDDDGYCDTPPSEEDGNFNQAVRRILAKGEVIAEMIGRGGVLRCRGSDGRPIDIVIKVMPESHYADTEYSTIQYLAEQCPDFPAPKPHGLIGLPDFVLVFMSYMPSTTLKDAWPKLTVHHKVSIQGQLDRLFTQLRSIKLPLGGRLGGTAGEGVSDSHAWVEHADGQTVIQTALAFRDFQFAIESPTGPEYCNFLKSLLPRPDPNELCVFTHGDVYPGNITVDIDPANPTEYVVTGVIDWEESGFYPAWFEATKVLYNFKEYYDEPKGRNGLEDWWRYVPQCIAPATYPTEWAIGRLWDKANGIHT</sequence>